<dbReference type="PANTHER" id="PTHR35585:SF1">
    <property type="entry name" value="HHE DOMAIN PROTEIN (AFU_ORTHOLOGUE AFUA_4G00730)"/>
    <property type="match status" value="1"/>
</dbReference>
<dbReference type="Gene3D" id="1.20.120.520">
    <property type="entry name" value="nmb1532 protein domain like"/>
    <property type="match status" value="1"/>
</dbReference>
<gene>
    <name evidence="2" type="ORF">BG011_004102</name>
</gene>
<accession>A0A9P6Q0R4</accession>
<dbReference type="Pfam" id="PF01814">
    <property type="entry name" value="Hemerythrin"/>
    <property type="match status" value="1"/>
</dbReference>
<dbReference type="EMBL" id="JAAAJA010000269">
    <property type="protein sequence ID" value="KAG0257183.1"/>
    <property type="molecule type" value="Genomic_DNA"/>
</dbReference>
<dbReference type="OrthoDB" id="9983919at2759"/>
<name>A0A9P6Q0R4_9FUNG</name>
<dbReference type="PANTHER" id="PTHR35585">
    <property type="entry name" value="HHE DOMAIN PROTEIN (AFU_ORTHOLOGUE AFUA_4G00730)"/>
    <property type="match status" value="1"/>
</dbReference>
<dbReference type="InterPro" id="IPR012312">
    <property type="entry name" value="Hemerythrin-like"/>
</dbReference>
<sequence>MNRVSEAVKHDHRELEEQYNNILGSSLEDDRTRWQNRFTWELARHSVAEELVVYPAMEKHLSNGKEMADRDREEHSVVKKQLYKFQSLKATDPDFVPTINALWKDLSQHIKEEEERDLVALENSIQEKDSEALFHSFKRTKMFVPTRSHPSAPDKPPFETVAGLLAAPIDHLRDLFSRFPK</sequence>
<dbReference type="Proteomes" id="UP000726737">
    <property type="component" value="Unassembled WGS sequence"/>
</dbReference>
<proteinExistence type="predicted"/>
<evidence type="ECO:0000259" key="1">
    <source>
        <dbReference type="Pfam" id="PF01814"/>
    </source>
</evidence>
<comment type="caution">
    <text evidence="2">The sequence shown here is derived from an EMBL/GenBank/DDBJ whole genome shotgun (WGS) entry which is preliminary data.</text>
</comment>
<evidence type="ECO:0000313" key="2">
    <source>
        <dbReference type="EMBL" id="KAG0257183.1"/>
    </source>
</evidence>
<evidence type="ECO:0000313" key="3">
    <source>
        <dbReference type="Proteomes" id="UP000726737"/>
    </source>
</evidence>
<keyword evidence="3" id="KW-1185">Reference proteome</keyword>
<reference evidence="2" key="1">
    <citation type="journal article" date="2020" name="Fungal Divers.">
        <title>Resolving the Mortierellaceae phylogeny through synthesis of multi-gene phylogenetics and phylogenomics.</title>
        <authorList>
            <person name="Vandepol N."/>
            <person name="Liber J."/>
            <person name="Desiro A."/>
            <person name="Na H."/>
            <person name="Kennedy M."/>
            <person name="Barry K."/>
            <person name="Grigoriev I.V."/>
            <person name="Miller A.N."/>
            <person name="O'Donnell K."/>
            <person name="Stajich J.E."/>
            <person name="Bonito G."/>
        </authorList>
    </citation>
    <scope>NUCLEOTIDE SEQUENCE</scope>
    <source>
        <strain evidence="2">KOD948</strain>
    </source>
</reference>
<organism evidence="2 3">
    <name type="scientific">Mortierella polycephala</name>
    <dbReference type="NCBI Taxonomy" id="41804"/>
    <lineage>
        <taxon>Eukaryota</taxon>
        <taxon>Fungi</taxon>
        <taxon>Fungi incertae sedis</taxon>
        <taxon>Mucoromycota</taxon>
        <taxon>Mortierellomycotina</taxon>
        <taxon>Mortierellomycetes</taxon>
        <taxon>Mortierellales</taxon>
        <taxon>Mortierellaceae</taxon>
        <taxon>Mortierella</taxon>
    </lineage>
</organism>
<feature type="domain" description="Hemerythrin-like" evidence="1">
    <location>
        <begin position="5"/>
        <end position="116"/>
    </location>
</feature>
<protein>
    <recommendedName>
        <fullName evidence="1">Hemerythrin-like domain-containing protein</fullName>
    </recommendedName>
</protein>
<dbReference type="AlphaFoldDB" id="A0A9P6Q0R4"/>